<keyword evidence="3 5" id="KW-1133">Transmembrane helix</keyword>
<dbReference type="Proteomes" id="UP000549394">
    <property type="component" value="Unassembled WGS sequence"/>
</dbReference>
<dbReference type="GO" id="GO:0016020">
    <property type="term" value="C:membrane"/>
    <property type="evidence" value="ECO:0007669"/>
    <property type="project" value="UniProtKB-SubCell"/>
</dbReference>
<dbReference type="OrthoDB" id="2261376at2759"/>
<evidence type="ECO:0000256" key="3">
    <source>
        <dbReference type="ARBA" id="ARBA00022989"/>
    </source>
</evidence>
<reference evidence="7 8" key="1">
    <citation type="submission" date="2020-08" db="EMBL/GenBank/DDBJ databases">
        <authorList>
            <person name="Hejnol A."/>
        </authorList>
    </citation>
    <scope>NUCLEOTIDE SEQUENCE [LARGE SCALE GENOMIC DNA]</scope>
</reference>
<feature type="transmembrane region" description="Helical" evidence="5">
    <location>
        <begin position="167"/>
        <end position="187"/>
    </location>
</feature>
<evidence type="ECO:0000256" key="4">
    <source>
        <dbReference type="ARBA" id="ARBA00023136"/>
    </source>
</evidence>
<feature type="transmembrane region" description="Helical" evidence="5">
    <location>
        <begin position="12"/>
        <end position="32"/>
    </location>
</feature>
<feature type="transmembrane region" description="Helical" evidence="5">
    <location>
        <begin position="392"/>
        <end position="414"/>
    </location>
</feature>
<dbReference type="GO" id="GO:0022857">
    <property type="term" value="F:transmembrane transporter activity"/>
    <property type="evidence" value="ECO:0007669"/>
    <property type="project" value="InterPro"/>
</dbReference>
<evidence type="ECO:0000259" key="6">
    <source>
        <dbReference type="PROSITE" id="PS50850"/>
    </source>
</evidence>
<sequence length="529" mass="60005">MIIDDALKIVGGYRIYHISLLIILTLLAFDFYSRQILLFVFVGWTPEFKCNYNTSQYNSSEDLDSCLRPSINNTGNGVECDNGFQYFSEGYTSTTIEWNLVCSRKMLKVISQMAYSLGILFSSLVGNTLTDKFGRRFMCWISHVFGVSLGIAISFSPNYETFVVLRFFIAVAASNIINSSTTLLIELFDSERRGLVGTIYQFGWIIGMGFLGITAYLIKDWRELALVTSISPVIWIIVLWKLPESPIWLVANNRIKEAQEFLKKAAKLNRVKILDENVFKIESKRISKIPDSSSIKLEFENFKIELENNGIENSATTKYSMIDLFRDKYLLRHLAIMALLWFTNNTVYYSLMYSTPSLDGNRFVNYTFSTFVEIPAYSVATLAVVKIGRRIPTFIIVMLTSVSLLFVSILPLILSEDPYLRNKLVLLFSLLGKFGSSASFSTVVIYTNELFPTNLRSTAQGVANTVGQIGGMIAPICAEFIADKELNLIPLLFFTVLAFVAAIFTLLLPETRNKPLPQTTKDIRFWYKK</sequence>
<feature type="transmembrane region" description="Helical" evidence="5">
    <location>
        <begin position="137"/>
        <end position="155"/>
    </location>
</feature>
<comment type="caution">
    <text evidence="7">The sequence shown here is derived from an EMBL/GenBank/DDBJ whole genome shotgun (WGS) entry which is preliminary data.</text>
</comment>
<gene>
    <name evidence="7" type="ORF">DGYR_LOCUS875</name>
</gene>
<proteinExistence type="predicted"/>
<dbReference type="SUPFAM" id="SSF103473">
    <property type="entry name" value="MFS general substrate transporter"/>
    <property type="match status" value="1"/>
</dbReference>
<dbReference type="AlphaFoldDB" id="A0A7I8VAI4"/>
<keyword evidence="4 5" id="KW-0472">Membrane</keyword>
<name>A0A7I8VAI4_9ANNE</name>
<keyword evidence="2 5" id="KW-0812">Transmembrane</keyword>
<dbReference type="EMBL" id="CAJFCJ010000002">
    <property type="protein sequence ID" value="CAD5111607.1"/>
    <property type="molecule type" value="Genomic_DNA"/>
</dbReference>
<feature type="transmembrane region" description="Helical" evidence="5">
    <location>
        <begin position="199"/>
        <end position="218"/>
    </location>
</feature>
<organism evidence="7 8">
    <name type="scientific">Dimorphilus gyrociliatus</name>
    <dbReference type="NCBI Taxonomy" id="2664684"/>
    <lineage>
        <taxon>Eukaryota</taxon>
        <taxon>Metazoa</taxon>
        <taxon>Spiralia</taxon>
        <taxon>Lophotrochozoa</taxon>
        <taxon>Annelida</taxon>
        <taxon>Polychaeta</taxon>
        <taxon>Polychaeta incertae sedis</taxon>
        <taxon>Dinophilidae</taxon>
        <taxon>Dimorphilus</taxon>
    </lineage>
</organism>
<dbReference type="PANTHER" id="PTHR24064">
    <property type="entry name" value="SOLUTE CARRIER FAMILY 22 MEMBER"/>
    <property type="match status" value="1"/>
</dbReference>
<dbReference type="InterPro" id="IPR036259">
    <property type="entry name" value="MFS_trans_sf"/>
</dbReference>
<dbReference type="Pfam" id="PF00083">
    <property type="entry name" value="Sugar_tr"/>
    <property type="match status" value="1"/>
</dbReference>
<feature type="domain" description="Major facilitator superfamily (MFS) profile" evidence="6">
    <location>
        <begin position="19"/>
        <end position="513"/>
    </location>
</feature>
<keyword evidence="8" id="KW-1185">Reference proteome</keyword>
<evidence type="ECO:0000313" key="7">
    <source>
        <dbReference type="EMBL" id="CAD5111607.1"/>
    </source>
</evidence>
<protein>
    <submittedName>
        <fullName evidence="7">DgyrCDS902</fullName>
    </submittedName>
</protein>
<comment type="subcellular location">
    <subcellularLocation>
        <location evidence="1">Membrane</location>
        <topology evidence="1">Multi-pass membrane protein</topology>
    </subcellularLocation>
</comment>
<evidence type="ECO:0000256" key="2">
    <source>
        <dbReference type="ARBA" id="ARBA00022692"/>
    </source>
</evidence>
<evidence type="ECO:0000313" key="8">
    <source>
        <dbReference type="Proteomes" id="UP000549394"/>
    </source>
</evidence>
<feature type="transmembrane region" description="Helical" evidence="5">
    <location>
        <begin position="488"/>
        <end position="508"/>
    </location>
</feature>
<feature type="transmembrane region" description="Helical" evidence="5">
    <location>
        <begin position="426"/>
        <end position="447"/>
    </location>
</feature>
<dbReference type="PROSITE" id="PS50850">
    <property type="entry name" value="MFS"/>
    <property type="match status" value="1"/>
</dbReference>
<dbReference type="Gene3D" id="1.20.1250.20">
    <property type="entry name" value="MFS general substrate transporter like domains"/>
    <property type="match status" value="1"/>
</dbReference>
<feature type="transmembrane region" description="Helical" evidence="5">
    <location>
        <begin position="363"/>
        <end position="385"/>
    </location>
</feature>
<evidence type="ECO:0000256" key="5">
    <source>
        <dbReference type="SAM" id="Phobius"/>
    </source>
</evidence>
<feature type="transmembrane region" description="Helical" evidence="5">
    <location>
        <begin position="329"/>
        <end position="351"/>
    </location>
</feature>
<accession>A0A7I8VAI4</accession>
<dbReference type="InterPro" id="IPR020846">
    <property type="entry name" value="MFS_dom"/>
</dbReference>
<evidence type="ECO:0000256" key="1">
    <source>
        <dbReference type="ARBA" id="ARBA00004141"/>
    </source>
</evidence>
<dbReference type="InterPro" id="IPR005828">
    <property type="entry name" value="MFS_sugar_transport-like"/>
</dbReference>